<sequence length="278" mass="30981">MSLKTKLLELFKYEPDKDGAQTFNIKSALNDNWDKIEAWAQSVKTALAGLVPTSRTVNGKTLAKDVTLTAADIKMPDSKEDVGTAMAKRAVWDAVLVSQQSALAWAAAQKEPKQCGFDPHTTDTPYEGYWCAELTLHAPSNQWRVLYVTNVVTLERWFNIYNIDHWIGWRKLSLAVTPEVHNFPLADGYTDLGCKYFRTQENVVSFAGEVMRTSGFRADETFAVLPEGFRPDHAIVVPALLYPSYTPTTIIIKSNGEICETITASDKSLYMQATFVAG</sequence>
<keyword evidence="2" id="KW-1185">Reference proteome</keyword>
<comment type="caution">
    <text evidence="1">The sequence shown here is derived from an EMBL/GenBank/DDBJ whole genome shotgun (WGS) entry which is preliminary data.</text>
</comment>
<protein>
    <submittedName>
        <fullName evidence="1">Uncharacterized protein</fullName>
    </submittedName>
</protein>
<evidence type="ECO:0000313" key="2">
    <source>
        <dbReference type="Proteomes" id="UP000641741"/>
    </source>
</evidence>
<dbReference type="RefSeq" id="WP_186969704.1">
    <property type="nucleotide sequence ID" value="NZ_JACOPK010000004.1"/>
</dbReference>
<name>A0ABR7GMA5_9FIRM</name>
<gene>
    <name evidence="1" type="ORF">H8S02_05720</name>
</gene>
<proteinExistence type="predicted"/>
<organism evidence="1 2">
    <name type="scientific">Agathobaculum hominis</name>
    <dbReference type="NCBI Taxonomy" id="2763014"/>
    <lineage>
        <taxon>Bacteria</taxon>
        <taxon>Bacillati</taxon>
        <taxon>Bacillota</taxon>
        <taxon>Clostridia</taxon>
        <taxon>Eubacteriales</taxon>
        <taxon>Butyricicoccaceae</taxon>
        <taxon>Agathobaculum</taxon>
    </lineage>
</organism>
<accession>A0ABR7GMA5</accession>
<dbReference type="Proteomes" id="UP000641741">
    <property type="component" value="Unassembled WGS sequence"/>
</dbReference>
<dbReference type="EMBL" id="JACOPK010000004">
    <property type="protein sequence ID" value="MBC5695445.1"/>
    <property type="molecule type" value="Genomic_DNA"/>
</dbReference>
<reference evidence="1 2" key="1">
    <citation type="submission" date="2020-08" db="EMBL/GenBank/DDBJ databases">
        <title>Genome public.</title>
        <authorList>
            <person name="Liu C."/>
            <person name="Sun Q."/>
        </authorList>
    </citation>
    <scope>NUCLEOTIDE SEQUENCE [LARGE SCALE GENOMIC DNA]</scope>
    <source>
        <strain evidence="1 2">M2</strain>
    </source>
</reference>
<evidence type="ECO:0000313" key="1">
    <source>
        <dbReference type="EMBL" id="MBC5695445.1"/>
    </source>
</evidence>